<accession>X1K193</accession>
<protein>
    <recommendedName>
        <fullName evidence="3">Carbohydrate kinase FGGY N-terminal domain-containing protein</fullName>
    </recommendedName>
</protein>
<dbReference type="Gene3D" id="3.30.420.40">
    <property type="match status" value="1"/>
</dbReference>
<evidence type="ECO:0000313" key="2">
    <source>
        <dbReference type="EMBL" id="GAI00283.1"/>
    </source>
</evidence>
<evidence type="ECO:0000256" key="1">
    <source>
        <dbReference type="SAM" id="Phobius"/>
    </source>
</evidence>
<dbReference type="AlphaFoldDB" id="X1K193"/>
<comment type="caution">
    <text evidence="2">The sequence shown here is derived from an EMBL/GenBank/DDBJ whole genome shotgun (WGS) entry which is preliminary data.</text>
</comment>
<keyword evidence="1" id="KW-1133">Transmembrane helix</keyword>
<keyword evidence="1" id="KW-0812">Transmembrane</keyword>
<evidence type="ECO:0008006" key="3">
    <source>
        <dbReference type="Google" id="ProtNLM"/>
    </source>
</evidence>
<keyword evidence="1" id="KW-0472">Membrane</keyword>
<gene>
    <name evidence="2" type="ORF">S06H3_07754</name>
</gene>
<sequence length="48" mass="5185">MESKYLLGIDIGTHASKGVLIDLNGKVIATSSIIFLFINLISLPQNLL</sequence>
<proteinExistence type="predicted"/>
<name>X1K193_9ZZZZ</name>
<organism evidence="2">
    <name type="scientific">marine sediment metagenome</name>
    <dbReference type="NCBI Taxonomy" id="412755"/>
    <lineage>
        <taxon>unclassified sequences</taxon>
        <taxon>metagenomes</taxon>
        <taxon>ecological metagenomes</taxon>
    </lineage>
</organism>
<dbReference type="SUPFAM" id="SSF53067">
    <property type="entry name" value="Actin-like ATPase domain"/>
    <property type="match status" value="1"/>
</dbReference>
<reference evidence="2" key="1">
    <citation type="journal article" date="2014" name="Front. Microbiol.">
        <title>High frequency of phylogenetically diverse reductive dehalogenase-homologous genes in deep subseafloor sedimentary metagenomes.</title>
        <authorList>
            <person name="Kawai M."/>
            <person name="Futagami T."/>
            <person name="Toyoda A."/>
            <person name="Takaki Y."/>
            <person name="Nishi S."/>
            <person name="Hori S."/>
            <person name="Arai W."/>
            <person name="Tsubouchi T."/>
            <person name="Morono Y."/>
            <person name="Uchiyama I."/>
            <person name="Ito T."/>
            <person name="Fujiyama A."/>
            <person name="Inagaki F."/>
            <person name="Takami H."/>
        </authorList>
    </citation>
    <scope>NUCLEOTIDE SEQUENCE</scope>
    <source>
        <strain evidence="2">Expedition CK06-06</strain>
    </source>
</reference>
<dbReference type="InterPro" id="IPR043129">
    <property type="entry name" value="ATPase_NBD"/>
</dbReference>
<dbReference type="EMBL" id="BARV01003180">
    <property type="protein sequence ID" value="GAI00283.1"/>
    <property type="molecule type" value="Genomic_DNA"/>
</dbReference>
<feature type="transmembrane region" description="Helical" evidence="1">
    <location>
        <begin position="23"/>
        <end position="43"/>
    </location>
</feature>